<sequence>MSDPILSLTGVHINRGEVEVVHDVSLDVTPGAVTVVLGANGAGKTTLMDGIAGLAPVTKGTVSLGGQAIERLPTYKRALAGLGYVEQARTTFRTLTVEQNLLVAQAGKGDPATVFRLFPELDKRRGLQAGHLSGGEQQMLVVGRALVADPKVVLIDEMSLGLAPVVVQRLMRAVVDLVGLGIAVLLIEQFANLALEVGANAYVLQKGRVVFDGPCSQLRGDSALLHEAYFGQAPTESETR</sequence>
<evidence type="ECO:0000313" key="8">
    <source>
        <dbReference type="Proteomes" id="UP001589870"/>
    </source>
</evidence>
<dbReference type="InterPro" id="IPR003439">
    <property type="entry name" value="ABC_transporter-like_ATP-bd"/>
</dbReference>
<dbReference type="RefSeq" id="WP_394304122.1">
    <property type="nucleotide sequence ID" value="NZ_JBHMQT010000067.1"/>
</dbReference>
<evidence type="ECO:0000256" key="3">
    <source>
        <dbReference type="ARBA" id="ARBA00022741"/>
    </source>
</evidence>
<keyword evidence="5" id="KW-0029">Amino-acid transport</keyword>
<dbReference type="PANTHER" id="PTHR43820:SF4">
    <property type="entry name" value="HIGH-AFFINITY BRANCHED-CHAIN AMINO ACID TRANSPORT ATP-BINDING PROTEIN LIVF"/>
    <property type="match status" value="1"/>
</dbReference>
<proteinExistence type="inferred from homology"/>
<dbReference type="GO" id="GO:0005524">
    <property type="term" value="F:ATP binding"/>
    <property type="evidence" value="ECO:0007669"/>
    <property type="project" value="UniProtKB-KW"/>
</dbReference>
<keyword evidence="8" id="KW-1185">Reference proteome</keyword>
<keyword evidence="2" id="KW-0813">Transport</keyword>
<dbReference type="CDD" id="cd03224">
    <property type="entry name" value="ABC_TM1139_LivF_branched"/>
    <property type="match status" value="1"/>
</dbReference>
<feature type="domain" description="ABC transporter" evidence="6">
    <location>
        <begin position="6"/>
        <end position="231"/>
    </location>
</feature>
<dbReference type="InterPro" id="IPR052156">
    <property type="entry name" value="BCAA_Transport_ATP-bd_LivF"/>
</dbReference>
<dbReference type="SMART" id="SM00382">
    <property type="entry name" value="AAA"/>
    <property type="match status" value="1"/>
</dbReference>
<evidence type="ECO:0000256" key="5">
    <source>
        <dbReference type="ARBA" id="ARBA00022970"/>
    </source>
</evidence>
<gene>
    <name evidence="7" type="ORF">ACFHYQ_27880</name>
</gene>
<dbReference type="PROSITE" id="PS50893">
    <property type="entry name" value="ABC_TRANSPORTER_2"/>
    <property type="match status" value="1"/>
</dbReference>
<comment type="similarity">
    <text evidence="1">Belongs to the ABC transporter superfamily.</text>
</comment>
<organism evidence="7 8">
    <name type="scientific">Sphaerimonospora cavernae</name>
    <dbReference type="NCBI Taxonomy" id="1740611"/>
    <lineage>
        <taxon>Bacteria</taxon>
        <taxon>Bacillati</taxon>
        <taxon>Actinomycetota</taxon>
        <taxon>Actinomycetes</taxon>
        <taxon>Streptosporangiales</taxon>
        <taxon>Streptosporangiaceae</taxon>
        <taxon>Sphaerimonospora</taxon>
    </lineage>
</organism>
<dbReference type="InterPro" id="IPR017871">
    <property type="entry name" value="ABC_transporter-like_CS"/>
</dbReference>
<protein>
    <submittedName>
        <fullName evidence="7">ABC transporter ATP-binding protein</fullName>
    </submittedName>
</protein>
<dbReference type="PROSITE" id="PS00211">
    <property type="entry name" value="ABC_TRANSPORTER_1"/>
    <property type="match status" value="1"/>
</dbReference>
<dbReference type="SUPFAM" id="SSF52540">
    <property type="entry name" value="P-loop containing nucleoside triphosphate hydrolases"/>
    <property type="match status" value="1"/>
</dbReference>
<comment type="caution">
    <text evidence="7">The sequence shown here is derived from an EMBL/GenBank/DDBJ whole genome shotgun (WGS) entry which is preliminary data.</text>
</comment>
<keyword evidence="3" id="KW-0547">Nucleotide-binding</keyword>
<evidence type="ECO:0000313" key="7">
    <source>
        <dbReference type="EMBL" id="MFC0866124.1"/>
    </source>
</evidence>
<evidence type="ECO:0000256" key="4">
    <source>
        <dbReference type="ARBA" id="ARBA00022840"/>
    </source>
</evidence>
<dbReference type="InterPro" id="IPR027417">
    <property type="entry name" value="P-loop_NTPase"/>
</dbReference>
<reference evidence="7 8" key="1">
    <citation type="submission" date="2024-09" db="EMBL/GenBank/DDBJ databases">
        <authorList>
            <person name="Sun Q."/>
            <person name="Mori K."/>
        </authorList>
    </citation>
    <scope>NUCLEOTIDE SEQUENCE [LARGE SCALE GENOMIC DNA]</scope>
    <source>
        <strain evidence="7 8">TBRC 1851</strain>
    </source>
</reference>
<dbReference type="PANTHER" id="PTHR43820">
    <property type="entry name" value="HIGH-AFFINITY BRANCHED-CHAIN AMINO ACID TRANSPORT ATP-BINDING PROTEIN LIVF"/>
    <property type="match status" value="1"/>
</dbReference>
<dbReference type="Pfam" id="PF00005">
    <property type="entry name" value="ABC_tran"/>
    <property type="match status" value="1"/>
</dbReference>
<name>A0ABV6UD49_9ACTN</name>
<dbReference type="InterPro" id="IPR003593">
    <property type="entry name" value="AAA+_ATPase"/>
</dbReference>
<dbReference type="Gene3D" id="3.40.50.300">
    <property type="entry name" value="P-loop containing nucleotide triphosphate hydrolases"/>
    <property type="match status" value="1"/>
</dbReference>
<dbReference type="Proteomes" id="UP001589870">
    <property type="component" value="Unassembled WGS sequence"/>
</dbReference>
<evidence type="ECO:0000256" key="1">
    <source>
        <dbReference type="ARBA" id="ARBA00005417"/>
    </source>
</evidence>
<evidence type="ECO:0000256" key="2">
    <source>
        <dbReference type="ARBA" id="ARBA00022448"/>
    </source>
</evidence>
<keyword evidence="4 7" id="KW-0067">ATP-binding</keyword>
<accession>A0ABV6UD49</accession>
<dbReference type="EMBL" id="JBHMQT010000067">
    <property type="protein sequence ID" value="MFC0866124.1"/>
    <property type="molecule type" value="Genomic_DNA"/>
</dbReference>
<evidence type="ECO:0000259" key="6">
    <source>
        <dbReference type="PROSITE" id="PS50893"/>
    </source>
</evidence>